<reference evidence="1" key="1">
    <citation type="submission" date="2021-06" db="EMBL/GenBank/DDBJ databases">
        <authorList>
            <person name="Kallberg Y."/>
            <person name="Tangrot J."/>
            <person name="Rosling A."/>
        </authorList>
    </citation>
    <scope>NUCLEOTIDE SEQUENCE</scope>
    <source>
        <strain evidence="1">MA461A</strain>
    </source>
</reference>
<dbReference type="EMBL" id="CAJVQC010065200">
    <property type="protein sequence ID" value="CAG8805249.1"/>
    <property type="molecule type" value="Genomic_DNA"/>
</dbReference>
<feature type="non-terminal residue" evidence="1">
    <location>
        <position position="63"/>
    </location>
</feature>
<dbReference type="Proteomes" id="UP000789920">
    <property type="component" value="Unassembled WGS sequence"/>
</dbReference>
<feature type="non-terminal residue" evidence="1">
    <location>
        <position position="1"/>
    </location>
</feature>
<gene>
    <name evidence="1" type="ORF">RPERSI_LOCUS21891</name>
</gene>
<evidence type="ECO:0000313" key="1">
    <source>
        <dbReference type="EMBL" id="CAG8805249.1"/>
    </source>
</evidence>
<accession>A0ACA9RSP8</accession>
<evidence type="ECO:0000313" key="2">
    <source>
        <dbReference type="Proteomes" id="UP000789920"/>
    </source>
</evidence>
<comment type="caution">
    <text evidence="1">The sequence shown here is derived from an EMBL/GenBank/DDBJ whole genome shotgun (WGS) entry which is preliminary data.</text>
</comment>
<sequence>SYILPQHNLRRPLCGEMKCCAASSSLNKYELSSDKGTDSGDGSVIDVFLQFKVLYPNIIGLGR</sequence>
<name>A0ACA9RSP8_9GLOM</name>
<keyword evidence="2" id="KW-1185">Reference proteome</keyword>
<proteinExistence type="predicted"/>
<organism evidence="1 2">
    <name type="scientific">Racocetra persica</name>
    <dbReference type="NCBI Taxonomy" id="160502"/>
    <lineage>
        <taxon>Eukaryota</taxon>
        <taxon>Fungi</taxon>
        <taxon>Fungi incertae sedis</taxon>
        <taxon>Mucoromycota</taxon>
        <taxon>Glomeromycotina</taxon>
        <taxon>Glomeromycetes</taxon>
        <taxon>Diversisporales</taxon>
        <taxon>Gigasporaceae</taxon>
        <taxon>Racocetra</taxon>
    </lineage>
</organism>
<protein>
    <submittedName>
        <fullName evidence="1">12127_t:CDS:1</fullName>
    </submittedName>
</protein>